<reference evidence="1" key="1">
    <citation type="submission" date="2023-07" db="EMBL/GenBank/DDBJ databases">
        <title>Black Yeasts Isolated from many extreme environments.</title>
        <authorList>
            <person name="Coleine C."/>
            <person name="Stajich J.E."/>
            <person name="Selbmann L."/>
        </authorList>
    </citation>
    <scope>NUCLEOTIDE SEQUENCE</scope>
    <source>
        <strain evidence="1">CCFEE 5714</strain>
    </source>
</reference>
<dbReference type="EMBL" id="JAUTXU010000072">
    <property type="protein sequence ID" value="KAK3711994.1"/>
    <property type="molecule type" value="Genomic_DNA"/>
</dbReference>
<comment type="caution">
    <text evidence="1">The sequence shown here is derived from an EMBL/GenBank/DDBJ whole genome shotgun (WGS) entry which is preliminary data.</text>
</comment>
<proteinExistence type="predicted"/>
<accession>A0ACC3N854</accession>
<dbReference type="Proteomes" id="UP001281147">
    <property type="component" value="Unassembled WGS sequence"/>
</dbReference>
<keyword evidence="2" id="KW-1185">Reference proteome</keyword>
<protein>
    <submittedName>
        <fullName evidence="1">Uncharacterized protein</fullName>
    </submittedName>
</protein>
<name>A0ACC3N854_9PEZI</name>
<sequence>MGTRPRNIFIIGAQCTGKTTLVYALKEHFERQLVDDIPQPVFISELARNVMKQLKIDRHEIATLPERSFTLQKAILHAQDKAEIMVTNEAGGWYISDRSGIDPIVYTRLLVGEDAATELLDSEVWSRLQRNMKDGLVFLCEDGCTWLVDDGTRLMPKDLEDWSKSDHAFRKLLEEKEIGYTLISKDVADIADRLCRATHVHGSISSTVDTSGMRLFTSGSPRTSMPANPELGGEEEVEEEDDDL</sequence>
<evidence type="ECO:0000313" key="2">
    <source>
        <dbReference type="Proteomes" id="UP001281147"/>
    </source>
</evidence>
<evidence type="ECO:0000313" key="1">
    <source>
        <dbReference type="EMBL" id="KAK3711994.1"/>
    </source>
</evidence>
<gene>
    <name evidence="1" type="ORF">LTR37_009306</name>
</gene>
<organism evidence="1 2">
    <name type="scientific">Vermiconidia calcicola</name>
    <dbReference type="NCBI Taxonomy" id="1690605"/>
    <lineage>
        <taxon>Eukaryota</taxon>
        <taxon>Fungi</taxon>
        <taxon>Dikarya</taxon>
        <taxon>Ascomycota</taxon>
        <taxon>Pezizomycotina</taxon>
        <taxon>Dothideomycetes</taxon>
        <taxon>Dothideomycetidae</taxon>
        <taxon>Mycosphaerellales</taxon>
        <taxon>Extremaceae</taxon>
        <taxon>Vermiconidia</taxon>
    </lineage>
</organism>